<gene>
    <name evidence="9" type="ORF">FNQ90_17125</name>
</gene>
<evidence type="ECO:0000256" key="3">
    <source>
        <dbReference type="ARBA" id="ARBA00009519"/>
    </source>
</evidence>
<comment type="similarity">
    <text evidence="3">Belongs to the damage-control phosphatase family. Sugar phosphate phosphatase III subfamily.</text>
</comment>
<dbReference type="AlphaFoldDB" id="A0A7W3TFL3"/>
<dbReference type="SUPFAM" id="SSF111321">
    <property type="entry name" value="AF1104-like"/>
    <property type="match status" value="1"/>
</dbReference>
<comment type="catalytic activity">
    <reaction evidence="7">
        <text>beta-D-fructose 6-phosphate = dihydroxyacetone + D-glyceraldehyde 3-phosphate</text>
        <dbReference type="Rhea" id="RHEA:28002"/>
        <dbReference type="ChEBI" id="CHEBI:16016"/>
        <dbReference type="ChEBI" id="CHEBI:57634"/>
        <dbReference type="ChEBI" id="CHEBI:59776"/>
    </reaction>
</comment>
<dbReference type="InterPro" id="IPR039763">
    <property type="entry name" value="ARMT1"/>
</dbReference>
<dbReference type="GO" id="GO:0046872">
    <property type="term" value="F:metal ion binding"/>
    <property type="evidence" value="ECO:0007669"/>
    <property type="project" value="UniProtKB-KW"/>
</dbReference>
<evidence type="ECO:0000256" key="4">
    <source>
        <dbReference type="ARBA" id="ARBA00022723"/>
    </source>
</evidence>
<evidence type="ECO:0000259" key="8">
    <source>
        <dbReference type="Pfam" id="PF01937"/>
    </source>
</evidence>
<dbReference type="PANTHER" id="PTHR12260:SF6">
    <property type="entry name" value="DAMAGE-CONTROL PHOSPHATASE ARMT1"/>
    <property type="match status" value="1"/>
</dbReference>
<evidence type="ECO:0000313" key="9">
    <source>
        <dbReference type="EMBL" id="MBB0245780.1"/>
    </source>
</evidence>
<keyword evidence="4" id="KW-0479">Metal-binding</keyword>
<evidence type="ECO:0000256" key="7">
    <source>
        <dbReference type="ARBA" id="ARBA00048809"/>
    </source>
</evidence>
<keyword evidence="6" id="KW-0464">Manganese</keyword>
<dbReference type="Gene3D" id="3.40.50.10880">
    <property type="entry name" value="Uncharacterised protein PF01937, DUF89, domain 3"/>
    <property type="match status" value="1"/>
</dbReference>
<comment type="cofactor">
    <cofactor evidence="2">
        <name>Mn(2+)</name>
        <dbReference type="ChEBI" id="CHEBI:29035"/>
    </cofactor>
</comment>
<accession>A0A7W3TFL3</accession>
<reference evidence="10" key="1">
    <citation type="submission" date="2019-10" db="EMBL/GenBank/DDBJ databases">
        <title>Streptomyces sp. nov., a novel actinobacterium isolated from alkaline environment.</title>
        <authorList>
            <person name="Golinska P."/>
        </authorList>
    </citation>
    <scope>NUCLEOTIDE SEQUENCE [LARGE SCALE GENOMIC DNA]</scope>
    <source>
        <strain evidence="10">DSM 42118</strain>
    </source>
</reference>
<keyword evidence="10" id="KW-1185">Reference proteome</keyword>
<feature type="domain" description="Damage-control phosphatase ARMT1-like metal-binding" evidence="8">
    <location>
        <begin position="23"/>
        <end position="368"/>
    </location>
</feature>
<dbReference type="PANTHER" id="PTHR12260">
    <property type="entry name" value="DAMAGE-CONTROL PHOSPHATASE ARMT1"/>
    <property type="match status" value="1"/>
</dbReference>
<dbReference type="InterPro" id="IPR002791">
    <property type="entry name" value="ARMT1-like_metal-bd"/>
</dbReference>
<sequence>MADDEAPVIRGNIPGSFPRSVLEERHPALIDRVRRSFPYGAEQQRALDALLNEIDGGDITPLPEEAHDHGRWAEWGYPHHGRRWLDVPFLWAESFFHRRLLEAVSYFGPGPWRGLDPFAPVKHAELRSEGVDLLLVALHDLGALPAEERLRALLLTSLPGNRADPGFETVSGGGPGECRATLVVDEVTAARDLLEPGPEGPGTVSVIAGHSGRELIADLAVIDHLLVHGLADRVVLHVKPAPHHVSDAVLADVMHGVRRLSFGPGRTAGIGERLWEAIGTDRLRLSAHPFFCAPLTFAEMPTDLRNELAGCTVSLLKGDLNYRRLVGDRLWPATTPFAPLAAHFPSPVVALRLLGSDVVTGLPAGTVNRLTATEDDWRISGAHAVVQTAGG</sequence>
<dbReference type="GO" id="GO:0016791">
    <property type="term" value="F:phosphatase activity"/>
    <property type="evidence" value="ECO:0007669"/>
    <property type="project" value="TreeGrafter"/>
</dbReference>
<dbReference type="Pfam" id="PF01937">
    <property type="entry name" value="ARMT1-like_dom"/>
    <property type="match status" value="1"/>
</dbReference>
<keyword evidence="5" id="KW-0378">Hydrolase</keyword>
<dbReference type="Proteomes" id="UP000538929">
    <property type="component" value="Unassembled WGS sequence"/>
</dbReference>
<organism evidence="9 10">
    <name type="scientific">Streptomyces alkaliphilus</name>
    <dbReference type="NCBI Taxonomy" id="1472722"/>
    <lineage>
        <taxon>Bacteria</taxon>
        <taxon>Bacillati</taxon>
        <taxon>Actinomycetota</taxon>
        <taxon>Actinomycetes</taxon>
        <taxon>Kitasatosporales</taxon>
        <taxon>Streptomycetaceae</taxon>
        <taxon>Streptomyces</taxon>
    </lineage>
</organism>
<proteinExistence type="inferred from homology"/>
<name>A0A7W3TFL3_9ACTN</name>
<dbReference type="EMBL" id="VKHT01000604">
    <property type="protein sequence ID" value="MBB0245780.1"/>
    <property type="molecule type" value="Genomic_DNA"/>
</dbReference>
<comment type="caution">
    <text evidence="9">The sequence shown here is derived from an EMBL/GenBank/DDBJ whole genome shotgun (WGS) entry which is preliminary data.</text>
</comment>
<protein>
    <submittedName>
        <fullName evidence="9">DUF89 family protein</fullName>
    </submittedName>
</protein>
<dbReference type="InterPro" id="IPR036075">
    <property type="entry name" value="ARMT-1-like_metal-bd_sf"/>
</dbReference>
<evidence type="ECO:0000256" key="6">
    <source>
        <dbReference type="ARBA" id="ARBA00023211"/>
    </source>
</evidence>
<evidence type="ECO:0000256" key="1">
    <source>
        <dbReference type="ARBA" id="ARBA00001326"/>
    </source>
</evidence>
<evidence type="ECO:0000313" key="10">
    <source>
        <dbReference type="Proteomes" id="UP000538929"/>
    </source>
</evidence>
<evidence type="ECO:0000256" key="2">
    <source>
        <dbReference type="ARBA" id="ARBA00001936"/>
    </source>
</evidence>
<comment type="catalytic activity">
    <reaction evidence="1">
        <text>beta-D-fructose 1-phosphate + H2O = D-fructose + phosphate</text>
        <dbReference type="Rhea" id="RHEA:35603"/>
        <dbReference type="ChEBI" id="CHEBI:15377"/>
        <dbReference type="ChEBI" id="CHEBI:37721"/>
        <dbReference type="ChEBI" id="CHEBI:43474"/>
        <dbReference type="ChEBI" id="CHEBI:138881"/>
    </reaction>
</comment>
<dbReference type="GO" id="GO:0006974">
    <property type="term" value="P:DNA damage response"/>
    <property type="evidence" value="ECO:0007669"/>
    <property type="project" value="TreeGrafter"/>
</dbReference>
<evidence type="ECO:0000256" key="5">
    <source>
        <dbReference type="ARBA" id="ARBA00022801"/>
    </source>
</evidence>